<feature type="domain" description="4'-phosphopantetheinyl transferase" evidence="3">
    <location>
        <begin position="108"/>
        <end position="208"/>
    </location>
</feature>
<dbReference type="Gene3D" id="3.90.470.20">
    <property type="entry name" value="4'-phosphopantetheinyl transferase domain"/>
    <property type="match status" value="2"/>
</dbReference>
<dbReference type="InterPro" id="IPR050559">
    <property type="entry name" value="P-Pant_transferase_sf"/>
</dbReference>
<dbReference type="GO" id="GO:0008897">
    <property type="term" value="F:holo-[acyl-carrier-protein] synthase activity"/>
    <property type="evidence" value="ECO:0007669"/>
    <property type="project" value="InterPro"/>
</dbReference>
<gene>
    <name evidence="4" type="ORF">A1507_03805</name>
</gene>
<dbReference type="GO" id="GO:0019878">
    <property type="term" value="P:lysine biosynthetic process via aminoadipic acid"/>
    <property type="evidence" value="ECO:0007669"/>
    <property type="project" value="TreeGrafter"/>
</dbReference>
<dbReference type="Pfam" id="PF01648">
    <property type="entry name" value="ACPS"/>
    <property type="match status" value="1"/>
</dbReference>
<dbReference type="InterPro" id="IPR008278">
    <property type="entry name" value="4-PPantetheinyl_Trfase_dom"/>
</dbReference>
<dbReference type="AlphaFoldDB" id="A0A177MY44"/>
<proteinExistence type="inferred from homology"/>
<protein>
    <submittedName>
        <fullName evidence="4">4-phosphopantetheinyl transferase</fullName>
    </submittedName>
</protein>
<keyword evidence="2 4" id="KW-0808">Transferase</keyword>
<evidence type="ECO:0000259" key="3">
    <source>
        <dbReference type="Pfam" id="PF01648"/>
    </source>
</evidence>
<organism evidence="4 5">
    <name type="scientific">Methylomonas koyamae</name>
    <dbReference type="NCBI Taxonomy" id="702114"/>
    <lineage>
        <taxon>Bacteria</taxon>
        <taxon>Pseudomonadati</taxon>
        <taxon>Pseudomonadota</taxon>
        <taxon>Gammaproteobacteria</taxon>
        <taxon>Methylococcales</taxon>
        <taxon>Methylococcaceae</taxon>
        <taxon>Methylomonas</taxon>
    </lineage>
</organism>
<dbReference type="InterPro" id="IPR037143">
    <property type="entry name" value="4-PPantetheinyl_Trfase_dom_sf"/>
</dbReference>
<comment type="similarity">
    <text evidence="1">Belongs to the P-Pant transferase superfamily. Gsp/Sfp/HetI/AcpT family.</text>
</comment>
<dbReference type="SUPFAM" id="SSF56214">
    <property type="entry name" value="4'-phosphopantetheinyl transferase"/>
    <property type="match status" value="2"/>
</dbReference>
<evidence type="ECO:0000313" key="5">
    <source>
        <dbReference type="Proteomes" id="UP000077857"/>
    </source>
</evidence>
<dbReference type="OrthoDB" id="9808281at2"/>
<dbReference type="PANTHER" id="PTHR12215:SF10">
    <property type="entry name" value="L-AMINOADIPATE-SEMIALDEHYDE DEHYDROGENASE-PHOSPHOPANTETHEINYL TRANSFERASE"/>
    <property type="match status" value="1"/>
</dbReference>
<sequence length="232" mass="25268">MLRANFVDVWHADLERLGLGALRALDALLPDRERGLAQAYNRLEQRHRFVAVRGLLRRTLAGYLGVEPRELVFELGEFGKPALQGVELHFNISHSGAHLLIAVADFGAVGVDVEKVRAGRNLHALAGRCFSGREYRDWAALPADQQLPAFYRLWVKKEAFVKAVGRGIAAGLELCEFAVEPGGQIAAIPAEFGVVGDWSVAELQVDDASAAAALVVPNKPYAFSYRKLDPGG</sequence>
<dbReference type="EMBL" id="LUUJ01000134">
    <property type="protein sequence ID" value="OAI10515.1"/>
    <property type="molecule type" value="Genomic_DNA"/>
</dbReference>
<evidence type="ECO:0000313" key="4">
    <source>
        <dbReference type="EMBL" id="OAI10515.1"/>
    </source>
</evidence>
<comment type="caution">
    <text evidence="4">The sequence shown here is derived from an EMBL/GenBank/DDBJ whole genome shotgun (WGS) entry which is preliminary data.</text>
</comment>
<accession>A0A177MY44</accession>
<dbReference type="PANTHER" id="PTHR12215">
    <property type="entry name" value="PHOSPHOPANTETHEINE TRANSFERASE"/>
    <property type="match status" value="1"/>
</dbReference>
<evidence type="ECO:0000256" key="2">
    <source>
        <dbReference type="ARBA" id="ARBA00022679"/>
    </source>
</evidence>
<dbReference type="GO" id="GO:0000287">
    <property type="term" value="F:magnesium ion binding"/>
    <property type="evidence" value="ECO:0007669"/>
    <property type="project" value="InterPro"/>
</dbReference>
<reference evidence="4 5" key="1">
    <citation type="submission" date="2016-03" db="EMBL/GenBank/DDBJ databases">
        <authorList>
            <person name="Ploux O."/>
        </authorList>
    </citation>
    <scope>NUCLEOTIDE SEQUENCE [LARGE SCALE GENOMIC DNA]</scope>
    <source>
        <strain evidence="4 5">R-45378</strain>
    </source>
</reference>
<evidence type="ECO:0000256" key="1">
    <source>
        <dbReference type="ARBA" id="ARBA00010990"/>
    </source>
</evidence>
<dbReference type="GO" id="GO:0005829">
    <property type="term" value="C:cytosol"/>
    <property type="evidence" value="ECO:0007669"/>
    <property type="project" value="TreeGrafter"/>
</dbReference>
<dbReference type="Proteomes" id="UP000077857">
    <property type="component" value="Unassembled WGS sequence"/>
</dbReference>
<name>A0A177MY44_9GAMM</name>